<dbReference type="PANTHER" id="PTHR13748:SF62">
    <property type="entry name" value="COBW DOMAIN-CONTAINING PROTEIN"/>
    <property type="match status" value="1"/>
</dbReference>
<name>A0ABX1AMI4_9ACTN</name>
<dbReference type="Pfam" id="PF02492">
    <property type="entry name" value="cobW"/>
    <property type="match status" value="1"/>
</dbReference>
<dbReference type="Pfam" id="PF07683">
    <property type="entry name" value="CobW_C"/>
    <property type="match status" value="1"/>
</dbReference>
<keyword evidence="2" id="KW-0378">Hydrolase</keyword>
<gene>
    <name evidence="8" type="ORF">HCJ92_11315</name>
</gene>
<accession>A0ABX1AMI4</accession>
<evidence type="ECO:0000313" key="8">
    <source>
        <dbReference type="EMBL" id="NJP66861.1"/>
    </source>
</evidence>
<dbReference type="PANTHER" id="PTHR13748">
    <property type="entry name" value="COBW-RELATED"/>
    <property type="match status" value="1"/>
</dbReference>
<dbReference type="SUPFAM" id="SSF52540">
    <property type="entry name" value="P-loop containing nucleoside triphosphate hydrolases"/>
    <property type="match status" value="1"/>
</dbReference>
<dbReference type="EMBL" id="JAAVJB010000072">
    <property type="protein sequence ID" value="NJP66861.1"/>
    <property type="molecule type" value="Genomic_DNA"/>
</dbReference>
<feature type="domain" description="CobW C-terminal" evidence="7">
    <location>
        <begin position="232"/>
        <end position="323"/>
    </location>
</feature>
<evidence type="ECO:0000256" key="2">
    <source>
        <dbReference type="ARBA" id="ARBA00022801"/>
    </source>
</evidence>
<evidence type="ECO:0000256" key="5">
    <source>
        <dbReference type="ARBA" id="ARBA00049117"/>
    </source>
</evidence>
<comment type="similarity">
    <text evidence="4">Belongs to the SIMIBI class G3E GTPase family. ZNG1 subfamily.</text>
</comment>
<sequence length="407" mass="43325">MGPTTGGRIPVLVLAGFLGAGKTTLLNHLLHNREGVRIGAVVNDFGAIEVDAMAVAGQVDAMVSFGNGCLCCAVDPAELDTALDRLADPAAGIDLVVVEASGLAEPQTLIRTILASADRRIVYGGLVEVVDGAEFADTRRRHPELDRHLAVADLVVLNKVDRTPPGEREELLRLVSGLAAPAPVITTRHARVDPGLFFDREAGRARSHHDGQLSFEDLLSPADRTAHPHATYRSVEFTAEAPLSPRRLTAFLDSRPTGLYRLKGTVHLGAGGEDRRWDLHAVGGFLRFHPAPWGRDETPGTRLVMIGTDLDAGALRAELAACVGPEPDETGPAALYGVLRFTERAPQAAPTEEQGAPAVGGDPSWGEEASAPAPVQEVEDPPAYEDPPQYEDPTAYEELSVADASRR</sequence>
<dbReference type="SUPFAM" id="SSF90002">
    <property type="entry name" value="Hypothetical protein YjiA, C-terminal domain"/>
    <property type="match status" value="1"/>
</dbReference>
<reference evidence="8 9" key="1">
    <citation type="submission" date="2020-03" db="EMBL/GenBank/DDBJ databases">
        <title>Draft genome of Streptomyces sp. ventii, isolated from the Axial Seamount in the Pacific Ocean, and resequencing of the two type strains Streptomyces lonarensis strain NCL 716 and Streptomyces bohaiensis strain 11A07.</title>
        <authorList>
            <person name="Loughran R.M."/>
            <person name="Pfannmuller K.M."/>
            <person name="Wasson B.J."/>
            <person name="Deadmond M.C."/>
            <person name="Paddock B.E."/>
            <person name="Koyack M.J."/>
            <person name="Gallegos D.A."/>
            <person name="Mitchell E.A."/>
            <person name="Ushijima B."/>
            <person name="Saw J.H."/>
            <person name="Mcphail K.L."/>
            <person name="Videau P."/>
        </authorList>
    </citation>
    <scope>NUCLEOTIDE SEQUENCE [LARGE SCALE GENOMIC DNA]</scope>
    <source>
        <strain evidence="9">5675061</strain>
    </source>
</reference>
<dbReference type="InterPro" id="IPR051316">
    <property type="entry name" value="Zinc-reg_GTPase_activator"/>
</dbReference>
<dbReference type="RefSeq" id="WP_167933385.1">
    <property type="nucleotide sequence ID" value="NZ_JAAVJB010000072.1"/>
</dbReference>
<evidence type="ECO:0000256" key="6">
    <source>
        <dbReference type="SAM" id="MobiDB-lite"/>
    </source>
</evidence>
<keyword evidence="3" id="KW-0143">Chaperone</keyword>
<evidence type="ECO:0000313" key="9">
    <source>
        <dbReference type="Proteomes" id="UP000746503"/>
    </source>
</evidence>
<comment type="caution">
    <text evidence="8">The sequence shown here is derived from an EMBL/GenBank/DDBJ whole genome shotgun (WGS) entry which is preliminary data.</text>
</comment>
<evidence type="ECO:0000256" key="4">
    <source>
        <dbReference type="ARBA" id="ARBA00034320"/>
    </source>
</evidence>
<dbReference type="CDD" id="cd03112">
    <property type="entry name" value="CobW-like"/>
    <property type="match status" value="1"/>
</dbReference>
<dbReference type="InterPro" id="IPR036627">
    <property type="entry name" value="CobW-likC_sf"/>
</dbReference>
<keyword evidence="1" id="KW-0547">Nucleotide-binding</keyword>
<comment type="catalytic activity">
    <reaction evidence="5">
        <text>GTP + H2O = GDP + phosphate + H(+)</text>
        <dbReference type="Rhea" id="RHEA:19669"/>
        <dbReference type="ChEBI" id="CHEBI:15377"/>
        <dbReference type="ChEBI" id="CHEBI:15378"/>
        <dbReference type="ChEBI" id="CHEBI:37565"/>
        <dbReference type="ChEBI" id="CHEBI:43474"/>
        <dbReference type="ChEBI" id="CHEBI:58189"/>
    </reaction>
    <physiologicalReaction direction="left-to-right" evidence="5">
        <dbReference type="Rhea" id="RHEA:19670"/>
    </physiologicalReaction>
</comment>
<dbReference type="InterPro" id="IPR027417">
    <property type="entry name" value="P-loop_NTPase"/>
</dbReference>
<dbReference type="InterPro" id="IPR011629">
    <property type="entry name" value="CobW-like_C"/>
</dbReference>
<protein>
    <submittedName>
        <fullName evidence="8">GTP-binding protein</fullName>
    </submittedName>
</protein>
<evidence type="ECO:0000259" key="7">
    <source>
        <dbReference type="SMART" id="SM00833"/>
    </source>
</evidence>
<dbReference type="SMART" id="SM00833">
    <property type="entry name" value="CobW_C"/>
    <property type="match status" value="1"/>
</dbReference>
<feature type="region of interest" description="Disordered" evidence="6">
    <location>
        <begin position="346"/>
        <end position="407"/>
    </location>
</feature>
<evidence type="ECO:0000256" key="1">
    <source>
        <dbReference type="ARBA" id="ARBA00022741"/>
    </source>
</evidence>
<proteinExistence type="inferred from homology"/>
<dbReference type="InterPro" id="IPR003495">
    <property type="entry name" value="CobW/HypB/UreG_nucleotide-bd"/>
</dbReference>
<keyword evidence="9" id="KW-1185">Reference proteome</keyword>
<dbReference type="Proteomes" id="UP000746503">
    <property type="component" value="Unassembled WGS sequence"/>
</dbReference>
<evidence type="ECO:0000256" key="3">
    <source>
        <dbReference type="ARBA" id="ARBA00023186"/>
    </source>
</evidence>
<dbReference type="Gene3D" id="3.40.50.300">
    <property type="entry name" value="P-loop containing nucleotide triphosphate hydrolases"/>
    <property type="match status" value="1"/>
</dbReference>
<organism evidence="8 9">
    <name type="scientific">Streptomyces spiramenti</name>
    <dbReference type="NCBI Taxonomy" id="2720606"/>
    <lineage>
        <taxon>Bacteria</taxon>
        <taxon>Bacillati</taxon>
        <taxon>Actinomycetota</taxon>
        <taxon>Actinomycetes</taxon>
        <taxon>Kitasatosporales</taxon>
        <taxon>Streptomycetaceae</taxon>
        <taxon>Streptomyces</taxon>
    </lineage>
</organism>
<dbReference type="Gene3D" id="3.30.1220.10">
    <property type="entry name" value="CobW-like, C-terminal domain"/>
    <property type="match status" value="1"/>
</dbReference>